<evidence type="ECO:0000256" key="3">
    <source>
        <dbReference type="SAM" id="SignalP"/>
    </source>
</evidence>
<dbReference type="InterPro" id="IPR003591">
    <property type="entry name" value="Leu-rich_rpt_typical-subtyp"/>
</dbReference>
<dbReference type="PANTHER" id="PTHR45712">
    <property type="entry name" value="AGAP008170-PA"/>
    <property type="match status" value="1"/>
</dbReference>
<evidence type="ECO:0000256" key="2">
    <source>
        <dbReference type="ARBA" id="ARBA00022737"/>
    </source>
</evidence>
<accession>A0A9N9X0Z7</accession>
<reference evidence="4" key="2">
    <citation type="submission" date="2022-10" db="EMBL/GenBank/DDBJ databases">
        <authorList>
            <consortium name="ENA_rothamsted_submissions"/>
            <consortium name="culmorum"/>
            <person name="King R."/>
        </authorList>
    </citation>
    <scope>NUCLEOTIDE SEQUENCE</scope>
</reference>
<proteinExistence type="predicted"/>
<dbReference type="InterPro" id="IPR050333">
    <property type="entry name" value="SLRP"/>
</dbReference>
<evidence type="ECO:0000256" key="1">
    <source>
        <dbReference type="ARBA" id="ARBA00022614"/>
    </source>
</evidence>
<reference evidence="4" key="1">
    <citation type="submission" date="2022-01" db="EMBL/GenBank/DDBJ databases">
        <authorList>
            <person name="King R."/>
        </authorList>
    </citation>
    <scope>NUCLEOTIDE SEQUENCE</scope>
</reference>
<organism evidence="4 5">
    <name type="scientific">Chironomus riparius</name>
    <dbReference type="NCBI Taxonomy" id="315576"/>
    <lineage>
        <taxon>Eukaryota</taxon>
        <taxon>Metazoa</taxon>
        <taxon>Ecdysozoa</taxon>
        <taxon>Arthropoda</taxon>
        <taxon>Hexapoda</taxon>
        <taxon>Insecta</taxon>
        <taxon>Pterygota</taxon>
        <taxon>Neoptera</taxon>
        <taxon>Endopterygota</taxon>
        <taxon>Diptera</taxon>
        <taxon>Nematocera</taxon>
        <taxon>Chironomoidea</taxon>
        <taxon>Chironomidae</taxon>
        <taxon>Chironominae</taxon>
        <taxon>Chironomus</taxon>
    </lineage>
</organism>
<dbReference type="Proteomes" id="UP001153620">
    <property type="component" value="Chromosome 4"/>
</dbReference>
<dbReference type="SMART" id="SM00369">
    <property type="entry name" value="LRR_TYP"/>
    <property type="match status" value="10"/>
</dbReference>
<evidence type="ECO:0000313" key="4">
    <source>
        <dbReference type="EMBL" id="CAG9811533.1"/>
    </source>
</evidence>
<dbReference type="Pfam" id="PF13855">
    <property type="entry name" value="LRR_8"/>
    <property type="match status" value="4"/>
</dbReference>
<feature type="chain" id="PRO_5040349208" evidence="3">
    <location>
        <begin position="19"/>
        <end position="539"/>
    </location>
</feature>
<dbReference type="Gene3D" id="3.80.10.10">
    <property type="entry name" value="Ribonuclease Inhibitor"/>
    <property type="match status" value="3"/>
</dbReference>
<sequence length="539" mass="63321">MIIIVLIFIAITSGSINGERTRKNPNDVCAYLTINNTYSCELFNVNITSKNQAFTINAKEQQDTPHLVRRVYFAYGQIMRYVHPQILRTFTFLRTLILKNVLLFEIDETSFFNCSDLEYLDLSNNILEYIGKGVFVRCPKLKIIDLSYNRLDRIEEQAFINLANLTQLNFEENFLVIYNQPSYSWNLPKLEILNLSDNYILTLSDNLIHSFILKDLNLSDNRIMTIPRYFFQHSRALIRLKLDRNRLQFSYDCPFSYLVNVEYLYLQYNLITNINCGLFSNMSNLKELRLEGNFIYAMCPETFTTFKKLIFLDISFNIFSNVVSNPKIPLQDLNELQILDMSHNSIQFLAHGFGLSENNKIKELKLSHNKIYNIYPNMFEKMINLTILDLSYNRLITLSVETLRNNYNLRVLKLSNNNFTRLNYEFFYNTLNLYLIDFSYNEINEIDVNLVTIFRNMMLMNFTENYCVNVNLVKTGNTAVGELNTTFNVCFQNYENRHPNEIQMPAIPTESPHVSQSNLNEGSFQLQFFVAFVIVLRFC</sequence>
<dbReference type="SUPFAM" id="SSF52058">
    <property type="entry name" value="L domain-like"/>
    <property type="match status" value="1"/>
</dbReference>
<keyword evidence="1" id="KW-0433">Leucine-rich repeat</keyword>
<dbReference type="EMBL" id="OU895880">
    <property type="protein sequence ID" value="CAG9811533.1"/>
    <property type="molecule type" value="Genomic_DNA"/>
</dbReference>
<protein>
    <submittedName>
        <fullName evidence="4">Uncharacterized protein</fullName>
    </submittedName>
</protein>
<gene>
    <name evidence="4" type="ORF">CHIRRI_LOCUS14342</name>
</gene>
<dbReference type="SUPFAM" id="SSF52075">
    <property type="entry name" value="Outer arm dynein light chain 1"/>
    <property type="match status" value="1"/>
</dbReference>
<dbReference type="AlphaFoldDB" id="A0A9N9X0Z7"/>
<dbReference type="OrthoDB" id="1055097at2759"/>
<dbReference type="InterPro" id="IPR001611">
    <property type="entry name" value="Leu-rich_rpt"/>
</dbReference>
<keyword evidence="2" id="KW-0677">Repeat</keyword>
<keyword evidence="3" id="KW-0732">Signal</keyword>
<keyword evidence="5" id="KW-1185">Reference proteome</keyword>
<dbReference type="InterPro" id="IPR032675">
    <property type="entry name" value="LRR_dom_sf"/>
</dbReference>
<feature type="signal peptide" evidence="3">
    <location>
        <begin position="1"/>
        <end position="18"/>
    </location>
</feature>
<evidence type="ECO:0000313" key="5">
    <source>
        <dbReference type="Proteomes" id="UP001153620"/>
    </source>
</evidence>
<dbReference type="PROSITE" id="PS51450">
    <property type="entry name" value="LRR"/>
    <property type="match status" value="4"/>
</dbReference>
<dbReference type="PANTHER" id="PTHR45712:SF22">
    <property type="entry name" value="INSULIN-LIKE GROWTH FACTOR-BINDING PROTEIN COMPLEX ACID LABILE SUBUNIT"/>
    <property type="match status" value="1"/>
</dbReference>
<name>A0A9N9X0Z7_9DIPT</name>